<evidence type="ECO:0000313" key="3">
    <source>
        <dbReference type="Proteomes" id="UP000652761"/>
    </source>
</evidence>
<dbReference type="AlphaFoldDB" id="A0A843TIN7"/>
<feature type="region of interest" description="Disordered" evidence="1">
    <location>
        <begin position="195"/>
        <end position="230"/>
    </location>
</feature>
<evidence type="ECO:0000313" key="2">
    <source>
        <dbReference type="EMBL" id="MQL70116.1"/>
    </source>
</evidence>
<dbReference type="OrthoDB" id="1705129at2759"/>
<name>A0A843TIN7_COLES</name>
<accession>A0A843TIN7</accession>
<dbReference type="EMBL" id="NMUH01000057">
    <property type="protein sequence ID" value="MQL70116.1"/>
    <property type="molecule type" value="Genomic_DNA"/>
</dbReference>
<sequence length="230" mass="26008">MLELQDDIRLCNDTKMDQVEINDIISGPEVYQQEEEEDEEEEEEEFLSKITLFKLIFLLYLNLYEKEKGGPMSCKELFEHTHQRKNIGDFVSQKVEEAMETYVEQMVDKHGGDSIQHLEFDDMAWLAATGQPKKGQDSHGCAIATTPPHSSTLPNDQVRKVIFDALNNWLTQTLVPTLQTMGVGLRSLASVASSGASHVPPICDPTIKANQVERAERDDDEAEDPRIQDD</sequence>
<evidence type="ECO:0000256" key="1">
    <source>
        <dbReference type="SAM" id="MobiDB-lite"/>
    </source>
</evidence>
<proteinExistence type="predicted"/>
<keyword evidence="3" id="KW-1185">Reference proteome</keyword>
<comment type="caution">
    <text evidence="2">The sequence shown here is derived from an EMBL/GenBank/DDBJ whole genome shotgun (WGS) entry which is preliminary data.</text>
</comment>
<gene>
    <name evidence="2" type="ORF">Taro_002428</name>
</gene>
<organism evidence="2 3">
    <name type="scientific">Colocasia esculenta</name>
    <name type="common">Wild taro</name>
    <name type="synonym">Arum esculentum</name>
    <dbReference type="NCBI Taxonomy" id="4460"/>
    <lineage>
        <taxon>Eukaryota</taxon>
        <taxon>Viridiplantae</taxon>
        <taxon>Streptophyta</taxon>
        <taxon>Embryophyta</taxon>
        <taxon>Tracheophyta</taxon>
        <taxon>Spermatophyta</taxon>
        <taxon>Magnoliopsida</taxon>
        <taxon>Liliopsida</taxon>
        <taxon>Araceae</taxon>
        <taxon>Aroideae</taxon>
        <taxon>Colocasieae</taxon>
        <taxon>Colocasia</taxon>
    </lineage>
</organism>
<dbReference type="Proteomes" id="UP000652761">
    <property type="component" value="Unassembled WGS sequence"/>
</dbReference>
<reference evidence="2" key="1">
    <citation type="submission" date="2017-07" db="EMBL/GenBank/DDBJ databases">
        <title>Taro Niue Genome Assembly and Annotation.</title>
        <authorList>
            <person name="Atibalentja N."/>
            <person name="Keating K."/>
            <person name="Fields C.J."/>
        </authorList>
    </citation>
    <scope>NUCLEOTIDE SEQUENCE</scope>
    <source>
        <strain evidence="2">Niue_2</strain>
        <tissue evidence="2">Leaf</tissue>
    </source>
</reference>
<protein>
    <submittedName>
        <fullName evidence="2">Uncharacterized protein</fullName>
    </submittedName>
</protein>